<evidence type="ECO:0000256" key="1">
    <source>
        <dbReference type="ARBA" id="ARBA00010759"/>
    </source>
</evidence>
<dbReference type="Gene3D" id="3.90.45.10">
    <property type="entry name" value="Peptide deformylase"/>
    <property type="match status" value="1"/>
</dbReference>
<evidence type="ECO:0000313" key="8">
    <source>
        <dbReference type="Proteomes" id="UP000028569"/>
    </source>
</evidence>
<dbReference type="OrthoDB" id="9804313at2"/>
<keyword evidence="5 6" id="KW-0408">Iron</keyword>
<feature type="binding site" evidence="6">
    <location>
        <position position="175"/>
    </location>
    <ligand>
        <name>Fe cation</name>
        <dbReference type="ChEBI" id="CHEBI:24875"/>
    </ligand>
</feature>
<evidence type="ECO:0000256" key="6">
    <source>
        <dbReference type="HAMAP-Rule" id="MF_00163"/>
    </source>
</evidence>
<dbReference type="SUPFAM" id="SSF56420">
    <property type="entry name" value="Peptide deformylase"/>
    <property type="match status" value="1"/>
</dbReference>
<dbReference type="GO" id="GO:0042586">
    <property type="term" value="F:peptide deformylase activity"/>
    <property type="evidence" value="ECO:0007669"/>
    <property type="project" value="UniProtKB-UniRule"/>
</dbReference>
<name>A0A087VTE6_9BIFI</name>
<keyword evidence="3 6" id="KW-0378">Hydrolase</keyword>
<dbReference type="FunFam" id="3.90.45.10:FF:000003">
    <property type="entry name" value="Peptide deformylase"/>
    <property type="match status" value="1"/>
</dbReference>
<dbReference type="EMBL" id="CP006018">
    <property type="protein sequence ID" value="AIC91591.1"/>
    <property type="molecule type" value="Genomic_DNA"/>
</dbReference>
<evidence type="ECO:0000256" key="4">
    <source>
        <dbReference type="ARBA" id="ARBA00022917"/>
    </source>
</evidence>
<dbReference type="Pfam" id="PF01327">
    <property type="entry name" value="Pep_deformylase"/>
    <property type="match status" value="1"/>
</dbReference>
<dbReference type="RefSeq" id="WP_033491598.1">
    <property type="nucleotide sequence ID" value="NZ_CP006018.1"/>
</dbReference>
<evidence type="ECO:0000256" key="3">
    <source>
        <dbReference type="ARBA" id="ARBA00022801"/>
    </source>
</evidence>
<comment type="similarity">
    <text evidence="1 6">Belongs to the polypeptide deformylase family.</text>
</comment>
<feature type="binding site" evidence="6">
    <location>
        <position position="129"/>
    </location>
    <ligand>
        <name>Fe cation</name>
        <dbReference type="ChEBI" id="CHEBI:24875"/>
    </ligand>
</feature>
<feature type="binding site" evidence="6">
    <location>
        <position position="171"/>
    </location>
    <ligand>
        <name>Fe cation</name>
        <dbReference type="ChEBI" id="CHEBI:24875"/>
    </ligand>
</feature>
<organism evidence="7 8">
    <name type="scientific">Bifidobacterium [indicum] DSM 20214 = LMG 11587</name>
    <dbReference type="NCBI Taxonomy" id="1341694"/>
    <lineage>
        <taxon>Bacteria</taxon>
        <taxon>Bacillati</taxon>
        <taxon>Actinomycetota</taxon>
        <taxon>Actinomycetes</taxon>
        <taxon>Bifidobacteriales</taxon>
        <taxon>Bifidobacteriaceae</taxon>
        <taxon>Bifidobacterium</taxon>
    </lineage>
</organism>
<dbReference type="PRINTS" id="PR01576">
    <property type="entry name" value="PDEFORMYLASE"/>
</dbReference>
<evidence type="ECO:0000256" key="5">
    <source>
        <dbReference type="ARBA" id="ARBA00023004"/>
    </source>
</evidence>
<accession>A0A087VTE6</accession>
<dbReference type="CDD" id="cd00487">
    <property type="entry name" value="Pep_deformylase"/>
    <property type="match status" value="1"/>
</dbReference>
<dbReference type="PANTHER" id="PTHR10458:SF2">
    <property type="entry name" value="PEPTIDE DEFORMYLASE, MITOCHONDRIAL"/>
    <property type="match status" value="1"/>
</dbReference>
<dbReference type="PANTHER" id="PTHR10458">
    <property type="entry name" value="PEPTIDE DEFORMYLASE"/>
    <property type="match status" value="1"/>
</dbReference>
<dbReference type="GO" id="GO:0046872">
    <property type="term" value="F:metal ion binding"/>
    <property type="evidence" value="ECO:0007669"/>
    <property type="project" value="UniProtKB-KW"/>
</dbReference>
<comment type="cofactor">
    <cofactor evidence="6">
        <name>Fe(2+)</name>
        <dbReference type="ChEBI" id="CHEBI:29033"/>
    </cofactor>
    <text evidence="6">Binds 1 Fe(2+) ion.</text>
</comment>
<comment type="catalytic activity">
    <reaction evidence="6">
        <text>N-terminal N-formyl-L-methionyl-[peptide] + H2O = N-terminal L-methionyl-[peptide] + formate</text>
        <dbReference type="Rhea" id="RHEA:24420"/>
        <dbReference type="Rhea" id="RHEA-COMP:10639"/>
        <dbReference type="Rhea" id="RHEA-COMP:10640"/>
        <dbReference type="ChEBI" id="CHEBI:15377"/>
        <dbReference type="ChEBI" id="CHEBI:15740"/>
        <dbReference type="ChEBI" id="CHEBI:49298"/>
        <dbReference type="ChEBI" id="CHEBI:64731"/>
        <dbReference type="EC" id="3.5.1.88"/>
    </reaction>
</comment>
<dbReference type="HOGENOM" id="CLU_061901_5_2_11"/>
<dbReference type="Proteomes" id="UP000028569">
    <property type="component" value="Chromosome"/>
</dbReference>
<reference evidence="7 8" key="1">
    <citation type="journal article" date="2014" name="Appl. Environ. Microbiol.">
        <title>Genomic encyclopedia of type strains of the genus Bifidobacterium.</title>
        <authorList>
            <person name="Milani C."/>
            <person name="Lugli G.A."/>
            <person name="Duranti S."/>
            <person name="Turroni F."/>
            <person name="Bottacini F."/>
            <person name="Mangifesta M."/>
            <person name="Sanchez B."/>
            <person name="Viappiani A."/>
            <person name="Mancabelli L."/>
            <person name="Taminiau B."/>
            <person name="Delcenserie V."/>
            <person name="Barrangou R."/>
            <person name="Margolles A."/>
            <person name="van Sinderen D."/>
            <person name="Ventura M."/>
        </authorList>
    </citation>
    <scope>NUCLEOTIDE SEQUENCE [LARGE SCALE GENOMIC DNA]</scope>
    <source>
        <strain evidence="7 8">LMG 11587</strain>
    </source>
</reference>
<proteinExistence type="inferred from homology"/>
<dbReference type="InterPro" id="IPR023635">
    <property type="entry name" value="Peptide_deformylase"/>
</dbReference>
<keyword evidence="8" id="KW-1185">Reference proteome</keyword>
<gene>
    <name evidence="6" type="primary">def</name>
    <name evidence="7" type="ORF">BINDI_0306</name>
</gene>
<dbReference type="HAMAP" id="MF_00163">
    <property type="entry name" value="Pep_deformylase"/>
    <property type="match status" value="1"/>
</dbReference>
<dbReference type="InterPro" id="IPR036821">
    <property type="entry name" value="Peptide_deformylase_sf"/>
</dbReference>
<feature type="active site" evidence="6">
    <location>
        <position position="172"/>
    </location>
</feature>
<evidence type="ECO:0000313" key="7">
    <source>
        <dbReference type="EMBL" id="AIC91591.1"/>
    </source>
</evidence>
<dbReference type="GO" id="GO:0006412">
    <property type="term" value="P:translation"/>
    <property type="evidence" value="ECO:0007669"/>
    <property type="project" value="UniProtKB-UniRule"/>
</dbReference>
<keyword evidence="4 6" id="KW-0648">Protein biosynthesis</keyword>
<dbReference type="EC" id="3.5.1.88" evidence="6"/>
<protein>
    <recommendedName>
        <fullName evidence="6">Peptide deformylase</fullName>
        <shortName evidence="6">PDF</shortName>
        <ecNumber evidence="6">3.5.1.88</ecNumber>
    </recommendedName>
    <alternativeName>
        <fullName evidence="6">Polypeptide deformylase</fullName>
    </alternativeName>
</protein>
<comment type="function">
    <text evidence="6">Removes the formyl group from the N-terminal Met of newly synthesized proteins. Requires at least a dipeptide for an efficient rate of reaction. N-terminal L-methionine is a prerequisite for activity but the enzyme has broad specificity at other positions.</text>
</comment>
<dbReference type="AlphaFoldDB" id="A0A087VTE6"/>
<dbReference type="NCBIfam" id="NF001159">
    <property type="entry name" value="PRK00150.1-3"/>
    <property type="match status" value="1"/>
</dbReference>
<sequence>MFGRNAKIDTALNHQVDALLSDAGRRGILPIVQMGEPVLRQKTEPYTGQLSKKTLSRLVEVMRRTMLDAPGVGLAAPQIGLGLAIAVVEDHLRDDEDDPREIAELPFRTIINPSYEPVGNARTSFYEGCLSLEGYQAVRSRWLDITANWQDETGKNHQETMHGWPARIFQHETDHLSGEVYIDQAEIRSLSSDDNLSEYWAFDPIPTEAAEELGFALQSE</sequence>
<evidence type="ECO:0000256" key="2">
    <source>
        <dbReference type="ARBA" id="ARBA00022723"/>
    </source>
</evidence>
<dbReference type="KEGG" id="bii:BINDI_0306"/>
<keyword evidence="2 6" id="KW-0479">Metal-binding</keyword>